<dbReference type="Proteomes" id="UP000322873">
    <property type="component" value="Unassembled WGS sequence"/>
</dbReference>
<feature type="region of interest" description="Disordered" evidence="3">
    <location>
        <begin position="103"/>
        <end position="126"/>
    </location>
</feature>
<evidence type="ECO:0000313" key="4">
    <source>
        <dbReference type="EMBL" id="KAA8566088.1"/>
    </source>
</evidence>
<evidence type="ECO:0000313" key="5">
    <source>
        <dbReference type="Proteomes" id="UP000322873"/>
    </source>
</evidence>
<dbReference type="Pfam" id="PF11719">
    <property type="entry name" value="Drc1-Sld2"/>
    <property type="match status" value="1"/>
</dbReference>
<evidence type="ECO:0000256" key="1">
    <source>
        <dbReference type="ARBA" id="ARBA00004123"/>
    </source>
</evidence>
<gene>
    <name evidence="4" type="ORF">EYC84_008692</name>
</gene>
<evidence type="ECO:0000256" key="2">
    <source>
        <dbReference type="ARBA" id="ARBA00023242"/>
    </source>
</evidence>
<comment type="caution">
    <text evidence="4">The sequence shown here is derived from an EMBL/GenBank/DDBJ whole genome shotgun (WGS) entry which is preliminary data.</text>
</comment>
<feature type="compositionally biased region" description="Acidic residues" evidence="3">
    <location>
        <begin position="16"/>
        <end position="31"/>
    </location>
</feature>
<dbReference type="GO" id="GO:0005634">
    <property type="term" value="C:nucleus"/>
    <property type="evidence" value="ECO:0007669"/>
    <property type="project" value="UniProtKB-SubCell"/>
</dbReference>
<sequence>MNSHYPSPLETIPETQIDDEVPPPDEEEFPQPDDFLPDGRNLTLILPSEYTASEGGTRYRRPDQDKTKKKNKEANKEGKVKKAARKIKATASGLQNYKRLKLRNTGRKVDLELGAGSEEGSRREVK</sequence>
<feature type="region of interest" description="Disordered" evidence="3">
    <location>
        <begin position="1"/>
        <end position="90"/>
    </location>
</feature>
<evidence type="ECO:0000256" key="3">
    <source>
        <dbReference type="SAM" id="MobiDB-lite"/>
    </source>
</evidence>
<reference evidence="4 5" key="1">
    <citation type="submission" date="2019-06" db="EMBL/GenBank/DDBJ databases">
        <title>Genome Sequence of the Brown Rot Fungal Pathogen Monilinia fructicola.</title>
        <authorList>
            <person name="De Miccolis Angelini R.M."/>
            <person name="Landi L."/>
            <person name="Abate D."/>
            <person name="Pollastro S."/>
            <person name="Romanazzi G."/>
            <person name="Faretra F."/>
        </authorList>
    </citation>
    <scope>NUCLEOTIDE SEQUENCE [LARGE SCALE GENOMIC DNA]</scope>
    <source>
        <strain evidence="4 5">Mfrc123</strain>
    </source>
</reference>
<comment type="subcellular location">
    <subcellularLocation>
        <location evidence="1">Nucleus</location>
    </subcellularLocation>
</comment>
<dbReference type="VEuPathDB" id="FungiDB:MFRU_039g00320"/>
<keyword evidence="2" id="KW-0539">Nucleus</keyword>
<protein>
    <submittedName>
        <fullName evidence="4">Uncharacterized protein</fullName>
    </submittedName>
</protein>
<dbReference type="AlphaFoldDB" id="A0A5M9J8Y3"/>
<dbReference type="EMBL" id="VICG01000012">
    <property type="protein sequence ID" value="KAA8566088.1"/>
    <property type="molecule type" value="Genomic_DNA"/>
</dbReference>
<accession>A0A5M9J8Y3</accession>
<name>A0A5M9J8Y3_MONFR</name>
<dbReference type="GO" id="GO:0006260">
    <property type="term" value="P:DNA replication"/>
    <property type="evidence" value="ECO:0007669"/>
    <property type="project" value="InterPro"/>
</dbReference>
<keyword evidence="5" id="KW-1185">Reference proteome</keyword>
<proteinExistence type="predicted"/>
<feature type="compositionally biased region" description="Basic and acidic residues" evidence="3">
    <location>
        <begin position="60"/>
        <end position="80"/>
    </location>
</feature>
<dbReference type="InterPro" id="IPR021110">
    <property type="entry name" value="DNA_rep_checkpnt_protein"/>
</dbReference>
<organism evidence="4 5">
    <name type="scientific">Monilinia fructicola</name>
    <name type="common">Brown rot fungus</name>
    <name type="synonym">Ciboria fructicola</name>
    <dbReference type="NCBI Taxonomy" id="38448"/>
    <lineage>
        <taxon>Eukaryota</taxon>
        <taxon>Fungi</taxon>
        <taxon>Dikarya</taxon>
        <taxon>Ascomycota</taxon>
        <taxon>Pezizomycotina</taxon>
        <taxon>Leotiomycetes</taxon>
        <taxon>Helotiales</taxon>
        <taxon>Sclerotiniaceae</taxon>
        <taxon>Monilinia</taxon>
    </lineage>
</organism>